<gene>
    <name evidence="1" type="ORF">J21TS3_39250</name>
</gene>
<dbReference type="Gene3D" id="3.40.50.1860">
    <property type="match status" value="2"/>
</dbReference>
<dbReference type="EMBL" id="BORW01000026">
    <property type="protein sequence ID" value="GIO69104.1"/>
    <property type="molecule type" value="Genomic_DNA"/>
</dbReference>
<accession>A0ABQ4M0Y1</accession>
<keyword evidence="2" id="KW-1185">Reference proteome</keyword>
<dbReference type="RefSeq" id="WP_212951772.1">
    <property type="nucleotide sequence ID" value="NZ_BORW01000026.1"/>
</dbReference>
<dbReference type="InterPro" id="IPR001920">
    <property type="entry name" value="Asp/Glu_race"/>
</dbReference>
<proteinExistence type="predicted"/>
<evidence type="ECO:0000313" key="1">
    <source>
        <dbReference type="EMBL" id="GIO69104.1"/>
    </source>
</evidence>
<name>A0ABQ4M0Y1_9BACL</name>
<protein>
    <submittedName>
        <fullName evidence="1">Hydantoin racemase</fullName>
    </submittedName>
</protein>
<dbReference type="Proteomes" id="UP000680638">
    <property type="component" value="Unassembled WGS sequence"/>
</dbReference>
<sequence>MIGLIRVFTANDNEVVQAHGKRIQEQFHIPVLSRSIPDQPLGIYDDETERIAIPKIVELGVRMEQEGCRAIIISCAADPAVNELRSRVTVPVIGGGSAAAHVARSLGLPVGVMGITEGVPPVMRDILGDLVVGYRRPEGVTNTTDLMTEQGRSMALEAAKSLVSQGARAIVFACTGLATIGFAETLRKELKVPVIDTVESEGLMAANYYRQAGAF</sequence>
<reference evidence="1 2" key="1">
    <citation type="submission" date="2021-03" db="EMBL/GenBank/DDBJ databases">
        <title>Antimicrobial resistance genes in bacteria isolated from Japanese honey, and their potential for conferring macrolide and lincosamide resistance in the American foulbrood pathogen Paenibacillus larvae.</title>
        <authorList>
            <person name="Okamoto M."/>
            <person name="Kumagai M."/>
            <person name="Kanamori H."/>
            <person name="Takamatsu D."/>
        </authorList>
    </citation>
    <scope>NUCLEOTIDE SEQUENCE [LARGE SCALE GENOMIC DNA]</scope>
    <source>
        <strain evidence="1 2">J21TS3</strain>
    </source>
</reference>
<dbReference type="InterPro" id="IPR015942">
    <property type="entry name" value="Asp/Glu/hydantoin_racemase"/>
</dbReference>
<dbReference type="Pfam" id="PF01177">
    <property type="entry name" value="Asp_Glu_race"/>
    <property type="match status" value="1"/>
</dbReference>
<comment type="caution">
    <text evidence="1">The sequence shown here is derived from an EMBL/GenBank/DDBJ whole genome shotgun (WGS) entry which is preliminary data.</text>
</comment>
<organism evidence="1 2">
    <name type="scientific">Paenibacillus cookii</name>
    <dbReference type="NCBI Taxonomy" id="157839"/>
    <lineage>
        <taxon>Bacteria</taxon>
        <taxon>Bacillati</taxon>
        <taxon>Bacillota</taxon>
        <taxon>Bacilli</taxon>
        <taxon>Bacillales</taxon>
        <taxon>Paenibacillaceae</taxon>
        <taxon>Paenibacillus</taxon>
    </lineage>
</organism>
<evidence type="ECO:0000313" key="2">
    <source>
        <dbReference type="Proteomes" id="UP000680638"/>
    </source>
</evidence>